<organism evidence="2 3">
    <name type="scientific">Pseudovibrio axinellae</name>
    <dbReference type="NCBI Taxonomy" id="989403"/>
    <lineage>
        <taxon>Bacteria</taxon>
        <taxon>Pseudomonadati</taxon>
        <taxon>Pseudomonadota</taxon>
        <taxon>Alphaproteobacteria</taxon>
        <taxon>Hyphomicrobiales</taxon>
        <taxon>Stappiaceae</taxon>
        <taxon>Pseudovibrio</taxon>
    </lineage>
</organism>
<evidence type="ECO:0000313" key="2">
    <source>
        <dbReference type="EMBL" id="KZL19473.1"/>
    </source>
</evidence>
<accession>A0A165Z3B7</accession>
<dbReference type="AlphaFoldDB" id="A0A165Z3B7"/>
<protein>
    <recommendedName>
        <fullName evidence="1">Protein NO VEIN C-terminal domain-containing protein</fullName>
    </recommendedName>
</protein>
<reference evidence="2 3" key="1">
    <citation type="journal article" date="2016" name="Front. Microbiol.">
        <title>Comparative Genomic Analysis Reveals a Diverse Repertoire of Genes Involved in Prokaryote-Eukaryote Interactions within the Pseudovibrio Genus.</title>
        <authorList>
            <person name="Romano S."/>
            <person name="Fernandez-Guerra A."/>
            <person name="Reen F.J."/>
            <person name="Glockner F.O."/>
            <person name="Crowley S.P."/>
            <person name="O'Sullivan O."/>
            <person name="Cotter P.D."/>
            <person name="Adams C."/>
            <person name="Dobson A.D."/>
            <person name="O'Gara F."/>
        </authorList>
    </citation>
    <scope>NUCLEOTIDE SEQUENCE [LARGE SCALE GENOMIC DNA]</scope>
    <source>
        <strain evidence="2 3">Ad2</strain>
    </source>
</reference>
<keyword evidence="3" id="KW-1185">Reference proteome</keyword>
<dbReference type="Proteomes" id="UP000076577">
    <property type="component" value="Unassembled WGS sequence"/>
</dbReference>
<gene>
    <name evidence="2" type="ORF">PsAD2_01751</name>
</gene>
<dbReference type="Pfam" id="PF13020">
    <property type="entry name" value="NOV_C"/>
    <property type="match status" value="1"/>
</dbReference>
<comment type="caution">
    <text evidence="2">The sequence shown here is derived from an EMBL/GenBank/DDBJ whole genome shotgun (WGS) entry which is preliminary data.</text>
</comment>
<evidence type="ECO:0000259" key="1">
    <source>
        <dbReference type="Pfam" id="PF13020"/>
    </source>
</evidence>
<proteinExistence type="predicted"/>
<dbReference type="PATRIC" id="fig|989403.3.peg.1872"/>
<sequence>MSASDWTDEENDLLVVDYFEMLRLDLRGQAFNKAARRRALTLSISRSDKAIEFKQQNVSAVLEGLQHPWVTGLRPAKNYQGSLAEAVQRFLNHQNEISFEDISQSFIEIDEVSAEYTPPALPQALTIKPKATASFTRRPQVIDYAKRDANNRELGKLGEEFILQAEKERLDAAGSTTLAEKVIWASKEQGDGLGYDILSYSEDGKQRFIEVKTTNGGCETPFFISQNEVDFAAEEPNNYILMRVYDFSTNPKVFELQVPLEDHVELTPTIYKASFK</sequence>
<evidence type="ECO:0000313" key="3">
    <source>
        <dbReference type="Proteomes" id="UP000076577"/>
    </source>
</evidence>
<dbReference type="EMBL" id="LMCB01000013">
    <property type="protein sequence ID" value="KZL19473.1"/>
    <property type="molecule type" value="Genomic_DNA"/>
</dbReference>
<name>A0A165Z3B7_9HYPH</name>
<dbReference type="InterPro" id="IPR024975">
    <property type="entry name" value="NOV_C"/>
</dbReference>
<feature type="domain" description="Protein NO VEIN C-terminal" evidence="1">
    <location>
        <begin position="158"/>
        <end position="255"/>
    </location>
</feature>